<dbReference type="InterPro" id="IPR042859">
    <property type="entry name" value="NOL11"/>
</dbReference>
<dbReference type="GO" id="GO:0030490">
    <property type="term" value="P:maturation of SSU-rRNA"/>
    <property type="evidence" value="ECO:0007669"/>
    <property type="project" value="InterPro"/>
</dbReference>
<accession>A0A067TYX4</accession>
<dbReference type="PANTHER" id="PTHR15633">
    <property type="entry name" value="NUCLEOLAR PROTEIN 11"/>
    <property type="match status" value="1"/>
</dbReference>
<dbReference type="Proteomes" id="UP000027222">
    <property type="component" value="Unassembled WGS sequence"/>
</dbReference>
<organism evidence="2 3">
    <name type="scientific">Galerina marginata (strain CBS 339.88)</name>
    <dbReference type="NCBI Taxonomy" id="685588"/>
    <lineage>
        <taxon>Eukaryota</taxon>
        <taxon>Fungi</taxon>
        <taxon>Dikarya</taxon>
        <taxon>Basidiomycota</taxon>
        <taxon>Agaricomycotina</taxon>
        <taxon>Agaricomycetes</taxon>
        <taxon>Agaricomycetidae</taxon>
        <taxon>Agaricales</taxon>
        <taxon>Agaricineae</taxon>
        <taxon>Strophariaceae</taxon>
        <taxon>Galerina</taxon>
    </lineage>
</organism>
<proteinExistence type="predicted"/>
<dbReference type="STRING" id="685588.A0A067TYX4"/>
<name>A0A067TYX4_GALM3</name>
<sequence>MSNSNINETFVLASYTSSVRGKSTQKHSPGVYATVHKKANSQDEFVTVAVQADGVHISSLHPVISHTLGPSTSFSCPPLTLPSSSSHSSRTYAVILSSVELTSTEEAGRTLWAWQDDTSSAAQKPKQSKLILPINQTAYGLYFCDELPERIIAVTTTGDVSVVDAGSLEVKTTSSQKKSHVIHASMFPASTSFLAQPKGAIIVTASSGSSKTTHLRILAIDEADSISQIQECEIPVDSEQIASVSCSPIGILSILTVDGAWNSYKLLLSSPPVQLSPPLQLSGFSFLSESSKRSVSLLALTSSHVLLAAIASNEITLLIWDLQFSVLLSSHTLPVPSALSSSTLHVRLVPGAQSPTKSETEVFGQAVLILSSIPPKETPEDKTVSVLIVVPYSVPTVSTIAAAMGRGDAGNRWLRASEEEPKQSTDDKARAKLLGTMKTAIQGGRPLAAAEAFMQWVAKQDGQPATPSLDYNFVKELLGITLLLPPSESRPNAVGAATYTPDVVRYLLEQRVVCSAMVPGGLLCALKAKDDWSSIKFAFESVIDLTESEIVECLRTVIISHRVAVADDAMQVDPPTPNAASTSTVVPLPTFLNLLTNYPTSHGPLLLALRKNMRDADDLTAMLRVLDGWITRKTKMDEHLLPSKKDLRKTEQGVWVVVGRKGDKGKKEEIPSLENIVNLLQVILDAAFLSLLQHPPAHKILRRVQEQLNPEIAFAAAAETLRGPLEPFAIAQEKTVKESLISPQEREREKQKGDWRQRKRGLTMGADIGLYKLEELVL</sequence>
<dbReference type="OrthoDB" id="4349954at2759"/>
<reference evidence="3" key="1">
    <citation type="journal article" date="2014" name="Proc. Natl. Acad. Sci. U.S.A.">
        <title>Extensive sampling of basidiomycete genomes demonstrates inadequacy of the white-rot/brown-rot paradigm for wood decay fungi.</title>
        <authorList>
            <person name="Riley R."/>
            <person name="Salamov A.A."/>
            <person name="Brown D.W."/>
            <person name="Nagy L.G."/>
            <person name="Floudas D."/>
            <person name="Held B.W."/>
            <person name="Levasseur A."/>
            <person name="Lombard V."/>
            <person name="Morin E."/>
            <person name="Otillar R."/>
            <person name="Lindquist E.A."/>
            <person name="Sun H."/>
            <person name="LaButti K.M."/>
            <person name="Schmutz J."/>
            <person name="Jabbour D."/>
            <person name="Luo H."/>
            <person name="Baker S.E."/>
            <person name="Pisabarro A.G."/>
            <person name="Walton J.D."/>
            <person name="Blanchette R.A."/>
            <person name="Henrissat B."/>
            <person name="Martin F."/>
            <person name="Cullen D."/>
            <person name="Hibbett D.S."/>
            <person name="Grigoriev I.V."/>
        </authorList>
    </citation>
    <scope>NUCLEOTIDE SEQUENCE [LARGE SCALE GENOMIC DNA]</scope>
    <source>
        <strain evidence="3">CBS 339.88</strain>
    </source>
</reference>
<evidence type="ECO:0000256" key="1">
    <source>
        <dbReference type="SAM" id="MobiDB-lite"/>
    </source>
</evidence>
<evidence type="ECO:0000313" key="2">
    <source>
        <dbReference type="EMBL" id="KDR84273.1"/>
    </source>
</evidence>
<dbReference type="HOGENOM" id="CLU_009534_0_0_1"/>
<dbReference type="EMBL" id="KL142368">
    <property type="protein sequence ID" value="KDR84273.1"/>
    <property type="molecule type" value="Genomic_DNA"/>
</dbReference>
<protein>
    <submittedName>
        <fullName evidence="2">Uncharacterized protein</fullName>
    </submittedName>
</protein>
<dbReference type="PANTHER" id="PTHR15633:SF2">
    <property type="entry name" value="NUCLEOLAR PROTEIN 11"/>
    <property type="match status" value="1"/>
</dbReference>
<evidence type="ECO:0000313" key="3">
    <source>
        <dbReference type="Proteomes" id="UP000027222"/>
    </source>
</evidence>
<dbReference type="GO" id="GO:0003723">
    <property type="term" value="F:RNA binding"/>
    <property type="evidence" value="ECO:0007669"/>
    <property type="project" value="TreeGrafter"/>
</dbReference>
<dbReference type="GO" id="GO:0005730">
    <property type="term" value="C:nucleolus"/>
    <property type="evidence" value="ECO:0007669"/>
    <property type="project" value="TreeGrafter"/>
</dbReference>
<keyword evidence="3" id="KW-1185">Reference proteome</keyword>
<feature type="region of interest" description="Disordered" evidence="1">
    <location>
        <begin position="739"/>
        <end position="758"/>
    </location>
</feature>
<feature type="compositionally biased region" description="Basic and acidic residues" evidence="1">
    <location>
        <begin position="744"/>
        <end position="756"/>
    </location>
</feature>
<dbReference type="AlphaFoldDB" id="A0A067TYX4"/>
<gene>
    <name evidence="2" type="ORF">GALMADRAFT_133615</name>
</gene>